<dbReference type="AlphaFoldDB" id="T0L2S2"/>
<protein>
    <submittedName>
        <fullName evidence="1">Uncharacterized protein</fullName>
    </submittedName>
</protein>
<reference evidence="1 2" key="1">
    <citation type="journal article" date="2013" name="BMC Genomics">
        <title>Genome sequencing and comparative genomics of honey bee microsporidia, Nosema apis reveal novel insights into host-parasite interactions.</title>
        <authorList>
            <person name="Chen Yp."/>
            <person name="Pettis J.S."/>
            <person name="Zhao Y."/>
            <person name="Liu X."/>
            <person name="Tallon L.J."/>
            <person name="Sadzewicz L.D."/>
            <person name="Li R."/>
            <person name="Zheng H."/>
            <person name="Huang S."/>
            <person name="Zhang X."/>
            <person name="Hamilton M.C."/>
            <person name="Pernal S.F."/>
            <person name="Melathopoulos A.P."/>
            <person name="Yan X."/>
            <person name="Evans J.D."/>
        </authorList>
    </citation>
    <scope>NUCLEOTIDE SEQUENCE [LARGE SCALE GENOMIC DNA]</scope>
    <source>
        <strain evidence="1 2">BRL 01</strain>
    </source>
</reference>
<proteinExistence type="predicted"/>
<evidence type="ECO:0000313" key="1">
    <source>
        <dbReference type="EMBL" id="EQB61847.1"/>
    </source>
</evidence>
<dbReference type="EMBL" id="KE647078">
    <property type="protein sequence ID" value="EQB61847.1"/>
    <property type="molecule type" value="Genomic_DNA"/>
</dbReference>
<keyword evidence="2" id="KW-1185">Reference proteome</keyword>
<sequence>MLFSIIYLINIYSTNENRFNIEQLDNYLNNKKIISLDKYFFLIRKSIYKHYNKRFKLYKFNYNVFPRYYVINQEESTLNPTLLNLSILNTTSKDVLHYCVKKNDIIDHLTLAQSLLNFDYTKISNDLFKKTLDQSLYGNNNDFSCIKSNIDKVLVTNYLKFAAMDLKMMLDINFTNMFNIKDEQYQVVENLKILTNTNVNIEQKISLFFSISKNICSSKIFTSKYISNNNNFRKFVGKIDTFCKENFKLFYNITDMNLEDKVILYKSKAKKIKGFLEKMEGFLYVIKMVYENVYKIIDAFERYNFILILIIANEYKDIEKKIGIYSYLILYFYIFPEYCSKNLSLQQDKLIFLYYTDKNNIYNTNININQFEPLILRSFEINELKSIIIERFKKFSCRYNVFFNNKIILNDYSKDVKDLCNKIIFCLINVRYNIVGLNFF</sequence>
<dbReference type="VEuPathDB" id="MicrosporidiaDB:NAPIS_ORF00579"/>
<accession>T0L2S2</accession>
<organism evidence="1 2">
    <name type="scientific">Vairimorpha apis BRL 01</name>
    <dbReference type="NCBI Taxonomy" id="1037528"/>
    <lineage>
        <taxon>Eukaryota</taxon>
        <taxon>Fungi</taxon>
        <taxon>Fungi incertae sedis</taxon>
        <taxon>Microsporidia</taxon>
        <taxon>Nosematidae</taxon>
        <taxon>Vairimorpha</taxon>
    </lineage>
</organism>
<gene>
    <name evidence="1" type="ORF">NAPIS_ORF00579</name>
</gene>
<dbReference type="HOGENOM" id="CLU_622699_0_0_1"/>
<dbReference type="Proteomes" id="UP000053780">
    <property type="component" value="Unassembled WGS sequence"/>
</dbReference>
<evidence type="ECO:0000313" key="2">
    <source>
        <dbReference type="Proteomes" id="UP000053780"/>
    </source>
</evidence>
<name>T0L2S2_9MICR</name>